<evidence type="ECO:0000313" key="1">
    <source>
        <dbReference type="EMBL" id="MBR7797745.1"/>
    </source>
</evidence>
<protein>
    <submittedName>
        <fullName evidence="1">NERD domain-containing protein</fullName>
    </submittedName>
</protein>
<dbReference type="AlphaFoldDB" id="A0A941IE47"/>
<name>A0A941IE47_9BACI</name>
<comment type="caution">
    <text evidence="1">The sequence shown here is derived from an EMBL/GenBank/DDBJ whole genome shotgun (WGS) entry which is preliminary data.</text>
</comment>
<sequence>MELEVRILAQLIKLQDYISRYEWNAYRYPSQFIRLKQDNWQKLNALWLKREEMTEIDIHTTEEISRSPKWKIWKKKEQVEELNVQDETSSLPNSKIELKQFFLDRLLQIQLKWATSTVTDLSFIDKSYASDPEIKYFLQRFPDTYLIMYYPIFNIKKAPVDGEIILISPIGVEIIYLMDEGIGTTIMAGDERTWTVTDEDEQRKVLNPHIPLKRTEQIVKSVLNYNKIDFPIQKTVLSKTNNIIFSEEPFQTKIIGRQQYEQWFQDKRTLSSPLKNRQLKVAEALLNHCQTTSVKRPEWEEEQTTFEFADDEL</sequence>
<reference evidence="1" key="1">
    <citation type="submission" date="2021-04" db="EMBL/GenBank/DDBJ databases">
        <title>Isolation and polyphasic classification of algal microorganism.</title>
        <authorList>
            <person name="Wang S."/>
        </authorList>
    </citation>
    <scope>NUCLEOTIDE SEQUENCE</scope>
    <source>
        <strain evidence="1">720a</strain>
    </source>
</reference>
<dbReference type="EMBL" id="JAGSOT010000068">
    <property type="protein sequence ID" value="MBR7797745.1"/>
    <property type="molecule type" value="Genomic_DNA"/>
</dbReference>
<proteinExistence type="predicted"/>
<dbReference type="Proteomes" id="UP000675284">
    <property type="component" value="Unassembled WGS sequence"/>
</dbReference>
<evidence type="ECO:0000313" key="2">
    <source>
        <dbReference type="Proteomes" id="UP000675284"/>
    </source>
</evidence>
<gene>
    <name evidence="1" type="ORF">KCX74_17075</name>
</gene>
<accession>A0A941IE47</accession>
<keyword evidence="2" id="KW-1185">Reference proteome</keyword>
<organism evidence="1 2">
    <name type="scientific">Virgibacillus salarius</name>
    <dbReference type="NCBI Taxonomy" id="447199"/>
    <lineage>
        <taxon>Bacteria</taxon>
        <taxon>Bacillati</taxon>
        <taxon>Bacillota</taxon>
        <taxon>Bacilli</taxon>
        <taxon>Bacillales</taxon>
        <taxon>Bacillaceae</taxon>
        <taxon>Virgibacillus</taxon>
    </lineage>
</organism>